<dbReference type="AlphaFoldDB" id="A0A0F7SBB8"/>
<name>A0A0F7SBB8_9BASI</name>
<protein>
    <submittedName>
        <fullName evidence="1">Uncharacterized protein</fullName>
    </submittedName>
</protein>
<evidence type="ECO:0000313" key="1">
    <source>
        <dbReference type="EMBL" id="CDW99711.1"/>
    </source>
</evidence>
<proteinExistence type="predicted"/>
<dbReference type="Proteomes" id="UP000242770">
    <property type="component" value="Unassembled WGS sequence"/>
</dbReference>
<sequence length="34" mass="3907">MHLPRQPQPSERCKFLLQFGLHGLALHDGYSDQS</sequence>
<keyword evidence="2" id="KW-1185">Reference proteome</keyword>
<evidence type="ECO:0000313" key="2">
    <source>
        <dbReference type="Proteomes" id="UP000242770"/>
    </source>
</evidence>
<gene>
    <name evidence="1" type="primary">SSCI82780.1</name>
</gene>
<organism evidence="1 2">
    <name type="scientific">Sporisorium scitamineum</name>
    <dbReference type="NCBI Taxonomy" id="49012"/>
    <lineage>
        <taxon>Eukaryota</taxon>
        <taxon>Fungi</taxon>
        <taxon>Dikarya</taxon>
        <taxon>Basidiomycota</taxon>
        <taxon>Ustilaginomycotina</taxon>
        <taxon>Ustilaginomycetes</taxon>
        <taxon>Ustilaginales</taxon>
        <taxon>Ustilaginaceae</taxon>
        <taxon>Sporisorium</taxon>
    </lineage>
</organism>
<reference evidence="2" key="1">
    <citation type="submission" date="2014-06" db="EMBL/GenBank/DDBJ databases">
        <authorList>
            <person name="Berkman P.J."/>
        </authorList>
    </citation>
    <scope>NUCLEOTIDE SEQUENCE [LARGE SCALE GENOMIC DNA]</scope>
</reference>
<accession>A0A0F7SBB8</accession>
<dbReference type="EMBL" id="CCFA01005016">
    <property type="protein sequence ID" value="CDW99711.1"/>
    <property type="molecule type" value="Genomic_DNA"/>
</dbReference>